<dbReference type="InterPro" id="IPR010239">
    <property type="entry name" value="CHP02001"/>
</dbReference>
<feature type="signal peptide" evidence="1">
    <location>
        <begin position="1"/>
        <end position="24"/>
    </location>
</feature>
<dbReference type="Proteomes" id="UP000648075">
    <property type="component" value="Unassembled WGS sequence"/>
</dbReference>
<dbReference type="Pfam" id="PF09694">
    <property type="entry name" value="Gcw_chp"/>
    <property type="match status" value="1"/>
</dbReference>
<evidence type="ECO:0000313" key="3">
    <source>
        <dbReference type="Proteomes" id="UP000648075"/>
    </source>
</evidence>
<dbReference type="AlphaFoldDB" id="A0A918P999"/>
<dbReference type="NCBIfam" id="TIGR02001">
    <property type="entry name" value="gcw_chp"/>
    <property type="match status" value="1"/>
</dbReference>
<proteinExistence type="predicted"/>
<evidence type="ECO:0008006" key="4">
    <source>
        <dbReference type="Google" id="ProtNLM"/>
    </source>
</evidence>
<gene>
    <name evidence="2" type="ORF">GCM10011614_04990</name>
</gene>
<evidence type="ECO:0000313" key="2">
    <source>
        <dbReference type="EMBL" id="GGY93086.1"/>
    </source>
</evidence>
<dbReference type="RefSeq" id="WP_189619487.1">
    <property type="nucleotide sequence ID" value="NZ_BMZA01000001.1"/>
</dbReference>
<accession>A0A918P999</accession>
<protein>
    <recommendedName>
        <fullName evidence="4">Porin</fullName>
    </recommendedName>
</protein>
<reference evidence="2" key="1">
    <citation type="journal article" date="2014" name="Int. J. Syst. Evol. Microbiol.">
        <title>Complete genome sequence of Corynebacterium casei LMG S-19264T (=DSM 44701T), isolated from a smear-ripened cheese.</title>
        <authorList>
            <consortium name="US DOE Joint Genome Institute (JGI-PGF)"/>
            <person name="Walter F."/>
            <person name="Albersmeier A."/>
            <person name="Kalinowski J."/>
            <person name="Ruckert C."/>
        </authorList>
    </citation>
    <scope>NUCLEOTIDE SEQUENCE</scope>
    <source>
        <strain evidence="2">KCTC 32255</strain>
    </source>
</reference>
<name>A0A918P999_9SPHN</name>
<keyword evidence="1" id="KW-0732">Signal</keyword>
<dbReference type="EMBL" id="BMZA01000001">
    <property type="protein sequence ID" value="GGY93086.1"/>
    <property type="molecule type" value="Genomic_DNA"/>
</dbReference>
<sequence>MKHLKIAGAAVLAAAALTATPAFAEDAPGPITVSGSVALVNDYRFRGVSQSDRNLAIQAGATISHESGFYVGTWGSNLAGWGTFGGSNMELDIIAGFKTEVSPGLTVDVGATWYMYPGGFDNTDFIEPYVKLSGSLGPVGVTVGVAYAPKQEALGSWYANGFEACCVGYSNEGDKNDNLYIWTDVSAAIPSTPVTLKAHIGYSKGNDGLGPFATSVAPTGEYLDWLIGADVAIPGTPVTLGVSYVDTDITKKEAAYLQPSFSRGQDGTGSIAGGTVLFSGTVAF</sequence>
<keyword evidence="3" id="KW-1185">Reference proteome</keyword>
<feature type="chain" id="PRO_5036759187" description="Porin" evidence="1">
    <location>
        <begin position="25"/>
        <end position="284"/>
    </location>
</feature>
<organism evidence="2 3">
    <name type="scientific">Novosphingobium colocasiae</name>
    <dbReference type="NCBI Taxonomy" id="1256513"/>
    <lineage>
        <taxon>Bacteria</taxon>
        <taxon>Pseudomonadati</taxon>
        <taxon>Pseudomonadota</taxon>
        <taxon>Alphaproteobacteria</taxon>
        <taxon>Sphingomonadales</taxon>
        <taxon>Sphingomonadaceae</taxon>
        <taxon>Novosphingobium</taxon>
    </lineage>
</organism>
<comment type="caution">
    <text evidence="2">The sequence shown here is derived from an EMBL/GenBank/DDBJ whole genome shotgun (WGS) entry which is preliminary data.</text>
</comment>
<evidence type="ECO:0000256" key="1">
    <source>
        <dbReference type="SAM" id="SignalP"/>
    </source>
</evidence>
<reference evidence="2" key="2">
    <citation type="submission" date="2020-09" db="EMBL/GenBank/DDBJ databases">
        <authorList>
            <person name="Sun Q."/>
            <person name="Kim S."/>
        </authorList>
    </citation>
    <scope>NUCLEOTIDE SEQUENCE</scope>
    <source>
        <strain evidence="2">KCTC 32255</strain>
    </source>
</reference>